<dbReference type="AlphaFoldDB" id="A0A0B1ZMG8"/>
<dbReference type="Gene3D" id="3.10.129.10">
    <property type="entry name" value="Hotdog Thioesterase"/>
    <property type="match status" value="1"/>
</dbReference>
<dbReference type="STRING" id="1348853.LK12_16855"/>
<dbReference type="GO" id="GO:0016790">
    <property type="term" value="F:thiolester hydrolase activity"/>
    <property type="evidence" value="ECO:0007669"/>
    <property type="project" value="UniProtKB-ARBA"/>
</dbReference>
<proteinExistence type="predicted"/>
<organism evidence="2 3">
    <name type="scientific">Novosphingobium malaysiense</name>
    <dbReference type="NCBI Taxonomy" id="1348853"/>
    <lineage>
        <taxon>Bacteria</taxon>
        <taxon>Pseudomonadati</taxon>
        <taxon>Pseudomonadota</taxon>
        <taxon>Alphaproteobacteria</taxon>
        <taxon>Sphingomonadales</taxon>
        <taxon>Sphingomonadaceae</taxon>
        <taxon>Novosphingobium</taxon>
    </lineage>
</organism>
<comment type="caution">
    <text evidence="2">The sequence shown here is derived from an EMBL/GenBank/DDBJ whole genome shotgun (WGS) entry which is preliminary data.</text>
</comment>
<dbReference type="Proteomes" id="UP000031057">
    <property type="component" value="Unassembled WGS sequence"/>
</dbReference>
<dbReference type="SUPFAM" id="SSF54637">
    <property type="entry name" value="Thioesterase/thiol ester dehydrase-isomerase"/>
    <property type="match status" value="1"/>
</dbReference>
<dbReference type="InterPro" id="IPR029069">
    <property type="entry name" value="HotDog_dom_sf"/>
</dbReference>
<dbReference type="EMBL" id="JTDI01000005">
    <property type="protein sequence ID" value="KHK90455.1"/>
    <property type="molecule type" value="Genomic_DNA"/>
</dbReference>
<protein>
    <recommendedName>
        <fullName evidence="1">Thioesterase domain-containing protein</fullName>
    </recommendedName>
</protein>
<accession>A0A0B1ZMG8</accession>
<reference evidence="2 3" key="1">
    <citation type="submission" date="2014-10" db="EMBL/GenBank/DDBJ databases">
        <title>Genome sequence of Novosphingobium malaysiense MUSC 273(T).</title>
        <authorList>
            <person name="Lee L.-H."/>
        </authorList>
    </citation>
    <scope>NUCLEOTIDE SEQUENCE [LARGE SCALE GENOMIC DNA]</scope>
    <source>
        <strain evidence="2 3">MUSC 273</strain>
    </source>
</reference>
<evidence type="ECO:0000313" key="3">
    <source>
        <dbReference type="Proteomes" id="UP000031057"/>
    </source>
</evidence>
<keyword evidence="3" id="KW-1185">Reference proteome</keyword>
<dbReference type="InterPro" id="IPR006683">
    <property type="entry name" value="Thioestr_dom"/>
</dbReference>
<dbReference type="Pfam" id="PF03061">
    <property type="entry name" value="4HBT"/>
    <property type="match status" value="1"/>
</dbReference>
<name>A0A0B1ZMG8_9SPHN</name>
<feature type="domain" description="Thioesterase" evidence="1">
    <location>
        <begin position="39"/>
        <end position="113"/>
    </location>
</feature>
<evidence type="ECO:0000313" key="2">
    <source>
        <dbReference type="EMBL" id="KHK90455.1"/>
    </source>
</evidence>
<dbReference type="CDD" id="cd03443">
    <property type="entry name" value="PaaI_thioesterase"/>
    <property type="match status" value="1"/>
</dbReference>
<sequence>MADKGNNALLGIRYHAHSPEWIELAMPWSEAFVDDPAAGSMATGAIMTLLDNTAGTSIYLQRGGFLPQVTLDLRADYLRPAKPRSTIICRSECFKWNASTALTRGIAYDETPEDPVCHVTATFMLL</sequence>
<gene>
    <name evidence="2" type="ORF">LK12_16855</name>
</gene>
<evidence type="ECO:0000259" key="1">
    <source>
        <dbReference type="Pfam" id="PF03061"/>
    </source>
</evidence>